<dbReference type="EMBL" id="FVZE01000002">
    <property type="protein sequence ID" value="SLJ97016.1"/>
    <property type="molecule type" value="Genomic_DNA"/>
</dbReference>
<dbReference type="STRING" id="428990.SAMN06295987_102769"/>
<name>A0A1U6HMI0_9SPHN</name>
<evidence type="ECO:0000313" key="2">
    <source>
        <dbReference type="EMBL" id="SLJ97016.1"/>
    </source>
</evidence>
<dbReference type="Proteomes" id="UP000190989">
    <property type="component" value="Unassembled WGS sequence"/>
</dbReference>
<dbReference type="RefSeq" id="WP_176167997.1">
    <property type="nucleotide sequence ID" value="NZ_FVZE01000002.1"/>
</dbReference>
<sequence length="58" mass="6000">MDDARGLQPLVTRAPGQPDGHFSVHSSAGLREETGVLHDLNGLTGAQTLPAQGAKYGC</sequence>
<dbReference type="AlphaFoldDB" id="A0A1U6HMI0"/>
<feature type="region of interest" description="Disordered" evidence="1">
    <location>
        <begin position="1"/>
        <end position="20"/>
    </location>
</feature>
<evidence type="ECO:0000256" key="1">
    <source>
        <dbReference type="SAM" id="MobiDB-lite"/>
    </source>
</evidence>
<organism evidence="2 3">
    <name type="scientific">Novosphingobium mathurense</name>
    <dbReference type="NCBI Taxonomy" id="428990"/>
    <lineage>
        <taxon>Bacteria</taxon>
        <taxon>Pseudomonadati</taxon>
        <taxon>Pseudomonadota</taxon>
        <taxon>Alphaproteobacteria</taxon>
        <taxon>Sphingomonadales</taxon>
        <taxon>Sphingomonadaceae</taxon>
        <taxon>Novosphingobium</taxon>
    </lineage>
</organism>
<accession>A0A1U6HMI0</accession>
<reference evidence="3" key="1">
    <citation type="submission" date="2017-02" db="EMBL/GenBank/DDBJ databases">
        <authorList>
            <person name="Varghese N."/>
            <person name="Submissions S."/>
        </authorList>
    </citation>
    <scope>NUCLEOTIDE SEQUENCE [LARGE SCALE GENOMIC DNA]</scope>
    <source>
        <strain evidence="3">SM117</strain>
    </source>
</reference>
<evidence type="ECO:0000313" key="3">
    <source>
        <dbReference type="Proteomes" id="UP000190989"/>
    </source>
</evidence>
<keyword evidence="3" id="KW-1185">Reference proteome</keyword>
<gene>
    <name evidence="2" type="ORF">SAMN06295987_102769</name>
</gene>
<proteinExistence type="predicted"/>
<protein>
    <submittedName>
        <fullName evidence="2">Uncharacterized protein</fullName>
    </submittedName>
</protein>